<dbReference type="Gene3D" id="3.40.50.850">
    <property type="entry name" value="Isochorismatase-like"/>
    <property type="match status" value="1"/>
</dbReference>
<dbReference type="RefSeq" id="WP_094856012.1">
    <property type="nucleotide sequence ID" value="NZ_NEVM01000005.1"/>
</dbReference>
<dbReference type="Pfam" id="PF00857">
    <property type="entry name" value="Isochorismatase"/>
    <property type="match status" value="1"/>
</dbReference>
<evidence type="ECO:0000313" key="3">
    <source>
        <dbReference type="EMBL" id="OZI31602.1"/>
    </source>
</evidence>
<dbReference type="InterPro" id="IPR000868">
    <property type="entry name" value="Isochorismatase-like_dom"/>
</dbReference>
<dbReference type="Proteomes" id="UP000216020">
    <property type="component" value="Unassembled WGS sequence"/>
</dbReference>
<dbReference type="PANTHER" id="PTHR43540">
    <property type="entry name" value="PEROXYUREIDOACRYLATE/UREIDOACRYLATE AMIDOHYDROLASE-RELATED"/>
    <property type="match status" value="1"/>
</dbReference>
<evidence type="ECO:0000313" key="4">
    <source>
        <dbReference type="Proteomes" id="UP000216020"/>
    </source>
</evidence>
<dbReference type="InterPro" id="IPR050272">
    <property type="entry name" value="Isochorismatase-like_hydrls"/>
</dbReference>
<dbReference type="PANTHER" id="PTHR43540:SF6">
    <property type="entry name" value="ISOCHORISMATASE-LIKE DOMAIN-CONTAINING PROTEIN"/>
    <property type="match status" value="1"/>
</dbReference>
<dbReference type="EMBL" id="NEVM01000005">
    <property type="protein sequence ID" value="OZI31602.1"/>
    <property type="molecule type" value="Genomic_DNA"/>
</dbReference>
<accession>A0A261S3T2</accession>
<dbReference type="InterPro" id="IPR036380">
    <property type="entry name" value="Isochorismatase-like_sf"/>
</dbReference>
<gene>
    <name evidence="3" type="ORF">CAL29_27350</name>
</gene>
<feature type="domain" description="Isochorismatase-like" evidence="2">
    <location>
        <begin position="4"/>
        <end position="149"/>
    </location>
</feature>
<reference evidence="4" key="1">
    <citation type="submission" date="2017-05" db="EMBL/GenBank/DDBJ databases">
        <title>Complete and WGS of Bordetella genogroups.</title>
        <authorList>
            <person name="Spilker T."/>
            <person name="Lipuma J."/>
        </authorList>
    </citation>
    <scope>NUCLEOTIDE SEQUENCE [LARGE SCALE GENOMIC DNA]</scope>
    <source>
        <strain evidence="4">AU16122</strain>
    </source>
</reference>
<evidence type="ECO:0000259" key="2">
    <source>
        <dbReference type="Pfam" id="PF00857"/>
    </source>
</evidence>
<name>A0A261S3T2_9BORD</name>
<keyword evidence="4" id="KW-1185">Reference proteome</keyword>
<dbReference type="AlphaFoldDB" id="A0A261S3T2"/>
<keyword evidence="1 3" id="KW-0378">Hydrolase</keyword>
<sequence length="187" mass="20771">MKRAVLVIDVQESFRCRPYWDEADLPAFRQAVQTLLDEAAAAGVPALRIFHHEPAAPEDNPFSPRSGLVRTLEGIRYTPVETFHKTVHSALYALSADGTALEHWLRQHGIEEVLVCGIRTEQCCETTTRHASDAGFQVRFVADATLTFPMTSAAGRRYTAADIRDRTTLVLDGRFARIVEAATAMDD</sequence>
<comment type="caution">
    <text evidence="3">The sequence shown here is derived from an EMBL/GenBank/DDBJ whole genome shotgun (WGS) entry which is preliminary data.</text>
</comment>
<dbReference type="SUPFAM" id="SSF52499">
    <property type="entry name" value="Isochorismatase-like hydrolases"/>
    <property type="match status" value="1"/>
</dbReference>
<dbReference type="GO" id="GO:0016787">
    <property type="term" value="F:hydrolase activity"/>
    <property type="evidence" value="ECO:0007669"/>
    <property type="project" value="UniProtKB-KW"/>
</dbReference>
<organism evidence="3 4">
    <name type="scientific">Bordetella genomosp. 10</name>
    <dbReference type="NCBI Taxonomy" id="1416804"/>
    <lineage>
        <taxon>Bacteria</taxon>
        <taxon>Pseudomonadati</taxon>
        <taxon>Pseudomonadota</taxon>
        <taxon>Betaproteobacteria</taxon>
        <taxon>Burkholderiales</taxon>
        <taxon>Alcaligenaceae</taxon>
        <taxon>Bordetella</taxon>
    </lineage>
</organism>
<proteinExistence type="predicted"/>
<evidence type="ECO:0000256" key="1">
    <source>
        <dbReference type="ARBA" id="ARBA00022801"/>
    </source>
</evidence>
<protein>
    <submittedName>
        <fullName evidence="3">Hydrolase</fullName>
    </submittedName>
</protein>
<dbReference type="OrthoDB" id="5360912at2"/>